<dbReference type="PROSITE" id="PS00028">
    <property type="entry name" value="ZINC_FINGER_C2H2_1"/>
    <property type="match status" value="1"/>
</dbReference>
<evidence type="ECO:0000313" key="9">
    <source>
        <dbReference type="EMBL" id="KDO57429.1"/>
    </source>
</evidence>
<evidence type="ECO:0000256" key="2">
    <source>
        <dbReference type="ARBA" id="ARBA00022723"/>
    </source>
</evidence>
<dbReference type="Gene3D" id="3.30.160.60">
    <property type="entry name" value="Classic Zinc Finger"/>
    <property type="match status" value="1"/>
</dbReference>
<dbReference type="STRING" id="2711.A0A067EQG4"/>
<feature type="domain" description="C2H2-type" evidence="8">
    <location>
        <begin position="82"/>
        <end position="109"/>
    </location>
</feature>
<keyword evidence="3 6" id="KW-0863">Zinc-finger</keyword>
<evidence type="ECO:0000256" key="5">
    <source>
        <dbReference type="ARBA" id="ARBA00023242"/>
    </source>
</evidence>
<evidence type="ECO:0000256" key="3">
    <source>
        <dbReference type="ARBA" id="ARBA00022771"/>
    </source>
</evidence>
<dbReference type="SUPFAM" id="SSF57667">
    <property type="entry name" value="beta-beta-alpha zinc fingers"/>
    <property type="match status" value="1"/>
</dbReference>
<keyword evidence="4" id="KW-0862">Zinc</keyword>
<evidence type="ECO:0000313" key="10">
    <source>
        <dbReference type="Proteomes" id="UP000027120"/>
    </source>
</evidence>
<dbReference type="EMBL" id="KK784963">
    <property type="protein sequence ID" value="KDO57429.1"/>
    <property type="molecule type" value="Genomic_DNA"/>
</dbReference>
<keyword evidence="5" id="KW-0539">Nucleus</keyword>
<dbReference type="GO" id="GO:0005634">
    <property type="term" value="C:nucleus"/>
    <property type="evidence" value="ECO:0007669"/>
    <property type="project" value="UniProtKB-SubCell"/>
</dbReference>
<dbReference type="Proteomes" id="UP000027120">
    <property type="component" value="Unassembled WGS sequence"/>
</dbReference>
<keyword evidence="2" id="KW-0479">Metal-binding</keyword>
<dbReference type="AlphaFoldDB" id="A0A067EQG4"/>
<dbReference type="GO" id="GO:0009788">
    <property type="term" value="P:negative regulation of abscisic acid-activated signaling pathway"/>
    <property type="evidence" value="ECO:0007669"/>
    <property type="project" value="InterPro"/>
</dbReference>
<proteinExistence type="predicted"/>
<accession>A0A067EQG4</accession>
<evidence type="ECO:0000256" key="4">
    <source>
        <dbReference type="ARBA" id="ARBA00022833"/>
    </source>
</evidence>
<dbReference type="PANTHER" id="PTHR47287">
    <property type="entry name" value="C2H2 AND C2HC ZINC FINGERS SUPERFAMILY PROTEIN"/>
    <property type="match status" value="1"/>
</dbReference>
<dbReference type="PROSITE" id="PS50157">
    <property type="entry name" value="ZINC_FINGER_C2H2_2"/>
    <property type="match status" value="1"/>
</dbReference>
<dbReference type="PANTHER" id="PTHR47287:SF13">
    <property type="entry name" value="C2H2-TYPE DOMAIN-CONTAINING PROTEIN"/>
    <property type="match status" value="1"/>
</dbReference>
<keyword evidence="10" id="KW-1185">Reference proteome</keyword>
<dbReference type="InterPro" id="IPR044246">
    <property type="entry name" value="ZFP3-like"/>
</dbReference>
<reference evidence="9 10" key="1">
    <citation type="submission" date="2014-04" db="EMBL/GenBank/DDBJ databases">
        <authorList>
            <consortium name="International Citrus Genome Consortium"/>
            <person name="Gmitter F."/>
            <person name="Chen C."/>
            <person name="Farmerie W."/>
            <person name="Harkins T."/>
            <person name="Desany B."/>
            <person name="Mohiuddin M."/>
            <person name="Kodira C."/>
            <person name="Borodovsky M."/>
            <person name="Lomsadze A."/>
            <person name="Burns P."/>
            <person name="Jenkins J."/>
            <person name="Prochnik S."/>
            <person name="Shu S."/>
            <person name="Chapman J."/>
            <person name="Pitluck S."/>
            <person name="Schmutz J."/>
            <person name="Rokhsar D."/>
        </authorList>
    </citation>
    <scope>NUCLEOTIDE SEQUENCE</scope>
</reference>
<feature type="region of interest" description="Disordered" evidence="7">
    <location>
        <begin position="253"/>
        <end position="277"/>
    </location>
</feature>
<comment type="subcellular location">
    <subcellularLocation>
        <location evidence="1">Nucleus</location>
    </subcellularLocation>
</comment>
<evidence type="ECO:0000256" key="1">
    <source>
        <dbReference type="ARBA" id="ARBA00004123"/>
    </source>
</evidence>
<sequence>MSARVSCKDFDDKKMKGKMEEELLDHSLDLRLNSSDNLEVDHESNLELNLLDRLDINSPKGSSEKSHNAAAKHQVAAAKRLFLCKYCSKKFSNSQALGGHQNAHKRERATFKKDKEIDNVITLDQVPNPFIYPYSAMAAAAGLSNHHCYNGSFDRSPLGVNMHSMIHKPHQYHTHHPPLAHRVINGPQFPMHHRSNAYWVPNSGLHQAPLEHVGINLSRAPFGRFESSLSANSAATTAKNNVAFAGQANFWGAAGPSRNRDQQRDPSATGPNLSLNL</sequence>
<evidence type="ECO:0000259" key="8">
    <source>
        <dbReference type="PROSITE" id="PS50157"/>
    </source>
</evidence>
<gene>
    <name evidence="9" type="ORF">CISIN_1g039961mg</name>
</gene>
<dbReference type="InterPro" id="IPR036236">
    <property type="entry name" value="Znf_C2H2_sf"/>
</dbReference>
<dbReference type="Pfam" id="PF13912">
    <property type="entry name" value="zf-C2H2_6"/>
    <property type="match status" value="1"/>
</dbReference>
<evidence type="ECO:0000256" key="6">
    <source>
        <dbReference type="PROSITE-ProRule" id="PRU00042"/>
    </source>
</evidence>
<dbReference type="InterPro" id="IPR013087">
    <property type="entry name" value="Znf_C2H2_type"/>
</dbReference>
<protein>
    <recommendedName>
        <fullName evidence="8">C2H2-type domain-containing protein</fullName>
    </recommendedName>
</protein>
<evidence type="ECO:0000256" key="7">
    <source>
        <dbReference type="SAM" id="MobiDB-lite"/>
    </source>
</evidence>
<organism evidence="9 10">
    <name type="scientific">Citrus sinensis</name>
    <name type="common">Sweet orange</name>
    <name type="synonym">Citrus aurantium var. sinensis</name>
    <dbReference type="NCBI Taxonomy" id="2711"/>
    <lineage>
        <taxon>Eukaryota</taxon>
        <taxon>Viridiplantae</taxon>
        <taxon>Streptophyta</taxon>
        <taxon>Embryophyta</taxon>
        <taxon>Tracheophyta</taxon>
        <taxon>Spermatophyta</taxon>
        <taxon>Magnoliopsida</taxon>
        <taxon>eudicotyledons</taxon>
        <taxon>Gunneridae</taxon>
        <taxon>Pentapetalae</taxon>
        <taxon>rosids</taxon>
        <taxon>malvids</taxon>
        <taxon>Sapindales</taxon>
        <taxon>Rutaceae</taxon>
        <taxon>Aurantioideae</taxon>
        <taxon>Citrus</taxon>
    </lineage>
</organism>
<dbReference type="GO" id="GO:0008270">
    <property type="term" value="F:zinc ion binding"/>
    <property type="evidence" value="ECO:0007669"/>
    <property type="project" value="UniProtKB-KW"/>
</dbReference>
<feature type="compositionally biased region" description="Polar residues" evidence="7">
    <location>
        <begin position="265"/>
        <end position="277"/>
    </location>
</feature>
<name>A0A067EQG4_CITSI</name>